<dbReference type="InterPro" id="IPR032416">
    <property type="entry name" value="Peptidase_M24_C"/>
</dbReference>
<dbReference type="InterPro" id="IPR036005">
    <property type="entry name" value="Creatinase/aminopeptidase-like"/>
</dbReference>
<feature type="domain" description="Creatinase N-terminal" evidence="5">
    <location>
        <begin position="13"/>
        <end position="137"/>
    </location>
</feature>
<gene>
    <name evidence="7" type="ORF">OFBG_01802</name>
</gene>
<dbReference type="Pfam" id="PF16188">
    <property type="entry name" value="Peptidase_M24_C"/>
    <property type="match status" value="1"/>
</dbReference>
<dbReference type="SUPFAM" id="SSF55920">
    <property type="entry name" value="Creatinase/aminopeptidase"/>
    <property type="match status" value="1"/>
</dbReference>
<evidence type="ECO:0000313" key="8">
    <source>
        <dbReference type="Proteomes" id="UP000005089"/>
    </source>
</evidence>
<feature type="domain" description="Peptidase M24 C-terminal" evidence="6">
    <location>
        <begin position="544"/>
        <end position="604"/>
    </location>
</feature>
<dbReference type="Pfam" id="PF00557">
    <property type="entry name" value="Peptidase_M24"/>
    <property type="match status" value="1"/>
</dbReference>
<evidence type="ECO:0000259" key="4">
    <source>
        <dbReference type="Pfam" id="PF00557"/>
    </source>
</evidence>
<evidence type="ECO:0000259" key="6">
    <source>
        <dbReference type="Pfam" id="PF16188"/>
    </source>
</evidence>
<dbReference type="Pfam" id="PF01321">
    <property type="entry name" value="Creatinase_N"/>
    <property type="match status" value="1"/>
</dbReference>
<dbReference type="InterPro" id="IPR029149">
    <property type="entry name" value="Creatin/AminoP/Spt16_N"/>
</dbReference>
<dbReference type="GO" id="GO:0070006">
    <property type="term" value="F:metalloaminopeptidase activity"/>
    <property type="evidence" value="ECO:0007669"/>
    <property type="project" value="InterPro"/>
</dbReference>
<dbReference type="GeneID" id="77134193"/>
<evidence type="ECO:0000313" key="7">
    <source>
        <dbReference type="EMBL" id="EEO30774.1"/>
    </source>
</evidence>
<dbReference type="STRING" id="847.BRW83_0286"/>
<keyword evidence="8" id="KW-1185">Reference proteome</keyword>
<dbReference type="GO" id="GO:0046872">
    <property type="term" value="F:metal ion binding"/>
    <property type="evidence" value="ECO:0007669"/>
    <property type="project" value="UniProtKB-KW"/>
</dbReference>
<evidence type="ECO:0000256" key="2">
    <source>
        <dbReference type="ARBA" id="ARBA00022723"/>
    </source>
</evidence>
<organism evidence="7 8">
    <name type="scientific">Oxalobacter formigenes OXCC13</name>
    <dbReference type="NCBI Taxonomy" id="556269"/>
    <lineage>
        <taxon>Bacteria</taxon>
        <taxon>Pseudomonadati</taxon>
        <taxon>Pseudomonadota</taxon>
        <taxon>Betaproteobacteria</taxon>
        <taxon>Burkholderiales</taxon>
        <taxon>Oxalobacteraceae</taxon>
        <taxon>Oxalobacter</taxon>
    </lineage>
</organism>
<feature type="domain" description="Peptidase M24" evidence="4">
    <location>
        <begin position="316"/>
        <end position="533"/>
    </location>
</feature>
<dbReference type="CDD" id="cd01085">
    <property type="entry name" value="APP"/>
    <property type="match status" value="1"/>
</dbReference>
<comment type="similarity">
    <text evidence="1">Belongs to the peptidase M24B family.</text>
</comment>
<dbReference type="Pfam" id="PF16189">
    <property type="entry name" value="Creatinase_N_2"/>
    <property type="match status" value="1"/>
</dbReference>
<dbReference type="Gene3D" id="3.90.230.10">
    <property type="entry name" value="Creatinase/methionine aminopeptidase superfamily"/>
    <property type="match status" value="1"/>
</dbReference>
<sequence>MNTPSILNDVTTRLAALRQEMKGQAIDALIVPTSDPHLSEYLPLHWRSREWLSGFTGSAGTLIVGMEKASLWVDSRYWTQALKQLEGSGIEMCKISGGSQIPYLEWIGAHLPAGATVGMDGRLLSLNQGRLLEEALLRKQLSFRPDVDLISPIWKGRASVPKTPVFEHTRQFVATSRIDKIERIRHLVKESGADWHLLSTLDDIAWTFNLRGNDIEFNPVFIAYALIGPEKTTLFIDNEKLPDEIRRSLVSDGIGIMAYEDTEKILHRIPSGSTMLLDPRRTSYFMYRQANSGVKFVETVNPAVLLKSRKETFEIENIRKTMIEDGAAFCEFQAWFDDAIESGNSPVSELTVAEKIEQFRSKRPNYISPSFGTIAGFNENAALPHYQATETDFSFIKGDGLLLIDTGGQYLGGTTDMTRVIPVGLPGQEQKKDFTLVLKGMIALSETCFPQSIPAAMLDSIARKPLWAHGADYGHGTGHGVGYFLNVHEGPQGISYHAKPEPQTAMEEGMVTSVEPGLYKEGRWGIRIENLVVNRFYRETGFGKYLNFETLTQCPIDTRCIEKDLLDENEIAWLNRYHEGVREKLMPFVPEHVRNWLIRRTEPL</sequence>
<name>C3XC48_OXAFO</name>
<dbReference type="InterPro" id="IPR000994">
    <property type="entry name" value="Pept_M24"/>
</dbReference>
<protein>
    <submittedName>
        <fullName evidence="7">Creatinase</fullName>
    </submittedName>
</protein>
<dbReference type="InterPro" id="IPR050422">
    <property type="entry name" value="X-Pro_aminopeptidase_P"/>
</dbReference>
<dbReference type="eggNOG" id="COG0006">
    <property type="taxonomic scope" value="Bacteria"/>
</dbReference>
<dbReference type="GO" id="GO:0005737">
    <property type="term" value="C:cytoplasm"/>
    <property type="evidence" value="ECO:0007669"/>
    <property type="project" value="UniProtKB-ARBA"/>
</dbReference>
<evidence type="ECO:0000256" key="3">
    <source>
        <dbReference type="ARBA" id="ARBA00022801"/>
    </source>
</evidence>
<proteinExistence type="inferred from homology"/>
<dbReference type="AlphaFoldDB" id="C3XC48"/>
<accession>C3XC48</accession>
<keyword evidence="2" id="KW-0479">Metal-binding</keyword>
<dbReference type="SUPFAM" id="SSF53092">
    <property type="entry name" value="Creatinase/prolidase N-terminal domain"/>
    <property type="match status" value="1"/>
</dbReference>
<dbReference type="InterPro" id="IPR033740">
    <property type="entry name" value="Pept_M24B"/>
</dbReference>
<dbReference type="PANTHER" id="PTHR43763:SF6">
    <property type="entry name" value="XAA-PRO AMINOPEPTIDASE 1"/>
    <property type="match status" value="1"/>
</dbReference>
<dbReference type="RefSeq" id="WP_005882231.1">
    <property type="nucleotide sequence ID" value="NZ_CP019430.1"/>
</dbReference>
<dbReference type="Proteomes" id="UP000005089">
    <property type="component" value="Unassembled WGS sequence"/>
</dbReference>
<evidence type="ECO:0000259" key="5">
    <source>
        <dbReference type="Pfam" id="PF01321"/>
    </source>
</evidence>
<dbReference type="InterPro" id="IPR000587">
    <property type="entry name" value="Creatinase_N"/>
</dbReference>
<dbReference type="HOGENOM" id="CLU_011781_2_1_4"/>
<dbReference type="Gene3D" id="3.40.350.10">
    <property type="entry name" value="Creatinase/prolidase N-terminal domain"/>
    <property type="match status" value="2"/>
</dbReference>
<reference evidence="7 8" key="1">
    <citation type="submission" date="2009-02" db="EMBL/GenBank/DDBJ databases">
        <title>The Genome Sequence of Oxalobacter formigenes OXCC13.</title>
        <authorList>
            <consortium name="The Broad Institute Genome Sequencing Platform"/>
            <person name="Ward D."/>
            <person name="Young S.K."/>
            <person name="Kodira C.D."/>
            <person name="Zeng Q."/>
            <person name="Koehrsen M."/>
            <person name="Alvarado L."/>
            <person name="Berlin A."/>
            <person name="Borenstein D."/>
            <person name="Chen Z."/>
            <person name="Engels R."/>
            <person name="Freedman E."/>
            <person name="Gellesch M."/>
            <person name="Goldberg J."/>
            <person name="Griggs A."/>
            <person name="Gujja S."/>
            <person name="Heiman D."/>
            <person name="Hepburn T."/>
            <person name="Howarth C."/>
            <person name="Jen D."/>
            <person name="Larson L."/>
            <person name="Lewis B."/>
            <person name="Mehta T."/>
            <person name="Park D."/>
            <person name="Pearson M."/>
            <person name="Roberts A."/>
            <person name="Saif S."/>
            <person name="Shea T."/>
            <person name="Shenoy N."/>
            <person name="Sisk P."/>
            <person name="Stolte C."/>
            <person name="Sykes S."/>
            <person name="Walk T."/>
            <person name="White J."/>
            <person name="Yandava C."/>
            <person name="Allison M.J."/>
            <person name="Lander E."/>
            <person name="Nusbaum C."/>
            <person name="Galagan J."/>
            <person name="Birren B."/>
        </authorList>
    </citation>
    <scope>NUCLEOTIDE SEQUENCE [LARGE SCALE GENOMIC DNA]</scope>
    <source>
        <strain evidence="7 8">OXCC13</strain>
    </source>
</reference>
<dbReference type="FunFam" id="3.90.230.10:FF:000004">
    <property type="entry name" value="xaa-Pro aminopeptidase 1 isoform X1"/>
    <property type="match status" value="1"/>
</dbReference>
<dbReference type="PANTHER" id="PTHR43763">
    <property type="entry name" value="XAA-PRO AMINOPEPTIDASE 1"/>
    <property type="match status" value="1"/>
</dbReference>
<evidence type="ECO:0000256" key="1">
    <source>
        <dbReference type="ARBA" id="ARBA00008766"/>
    </source>
</evidence>
<dbReference type="EMBL" id="GG658170">
    <property type="protein sequence ID" value="EEO30774.1"/>
    <property type="molecule type" value="Genomic_DNA"/>
</dbReference>
<dbReference type="OrthoDB" id="9806388at2"/>
<keyword evidence="3" id="KW-0378">Hydrolase</keyword>